<proteinExistence type="predicted"/>
<gene>
    <name evidence="2" type="ORF">POL58_19655</name>
</gene>
<reference evidence="2 3" key="1">
    <citation type="submission" date="2022-11" db="EMBL/GenBank/DDBJ databases">
        <title>Minimal conservation of predation-associated metabolite biosynthetic gene clusters underscores biosynthetic potential of Myxococcota including descriptions for ten novel species: Archangium lansinium sp. nov., Myxococcus landrumus sp. nov., Nannocystis bai.</title>
        <authorList>
            <person name="Ahearne A."/>
            <person name="Stevens C."/>
            <person name="Dowd S."/>
        </authorList>
    </citation>
    <scope>NUCLEOTIDE SEQUENCE [LARGE SCALE GENOMIC DNA]</scope>
    <source>
        <strain evidence="2 3">NCELM</strain>
    </source>
</reference>
<dbReference type="Gene3D" id="3.10.129.10">
    <property type="entry name" value="Hotdog Thioesterase"/>
    <property type="match status" value="1"/>
</dbReference>
<keyword evidence="3" id="KW-1185">Reference proteome</keyword>
<evidence type="ECO:0000259" key="1">
    <source>
        <dbReference type="Pfam" id="PF13622"/>
    </source>
</evidence>
<dbReference type="EMBL" id="JAQNDN010000010">
    <property type="protein sequence ID" value="MDC0669979.1"/>
    <property type="molecule type" value="Genomic_DNA"/>
</dbReference>
<feature type="domain" description="Acyl-CoA thioesterase-like N-terminal HotDog" evidence="1">
    <location>
        <begin position="68"/>
        <end position="150"/>
    </location>
</feature>
<evidence type="ECO:0000313" key="3">
    <source>
        <dbReference type="Proteomes" id="UP001217838"/>
    </source>
</evidence>
<dbReference type="RefSeq" id="WP_271999786.1">
    <property type="nucleotide sequence ID" value="NZ_JAQNDN010000010.1"/>
</dbReference>
<dbReference type="Pfam" id="PF13622">
    <property type="entry name" value="4HBT_3"/>
    <property type="match status" value="1"/>
</dbReference>
<comment type="caution">
    <text evidence="2">The sequence shown here is derived from an EMBL/GenBank/DDBJ whole genome shotgun (WGS) entry which is preliminary data.</text>
</comment>
<name>A0ABT5B786_9BACT</name>
<dbReference type="PANTHER" id="PTHR43240">
    <property type="entry name" value="1,4-DIHYDROXY-2-NAPHTHOYL-COA THIOESTERASE 1"/>
    <property type="match status" value="1"/>
</dbReference>
<dbReference type="InterPro" id="IPR029069">
    <property type="entry name" value="HotDog_dom_sf"/>
</dbReference>
<organism evidence="2 3">
    <name type="scientific">Nannocystis radixulma</name>
    <dbReference type="NCBI Taxonomy" id="2995305"/>
    <lineage>
        <taxon>Bacteria</taxon>
        <taxon>Pseudomonadati</taxon>
        <taxon>Myxococcota</taxon>
        <taxon>Polyangia</taxon>
        <taxon>Nannocystales</taxon>
        <taxon>Nannocystaceae</taxon>
        <taxon>Nannocystis</taxon>
    </lineage>
</organism>
<accession>A0ABT5B786</accession>
<sequence>MNAPTSKLQQAIVQARAAGDPARLAAFVPYAQTMGISLLLAPEGPHAGELLGVMRFGEHLIGNPMLPALHGGALCALLESTAIFQLLWESELSAAPRTIGLTVEYLRSGRPVDTFARGVPTRQGRRVANVRVEAWQDDRSRPIAVASAHFLVHSEADASKSEPG</sequence>
<dbReference type="InterPro" id="IPR049449">
    <property type="entry name" value="TesB_ACOT8-like_N"/>
</dbReference>
<dbReference type="CDD" id="cd03443">
    <property type="entry name" value="PaaI_thioesterase"/>
    <property type="match status" value="1"/>
</dbReference>
<dbReference type="Proteomes" id="UP001217838">
    <property type="component" value="Unassembled WGS sequence"/>
</dbReference>
<protein>
    <submittedName>
        <fullName evidence="2">PaaI family thioesterase</fullName>
    </submittedName>
</protein>
<dbReference type="SUPFAM" id="SSF54637">
    <property type="entry name" value="Thioesterase/thiol ester dehydrase-isomerase"/>
    <property type="match status" value="1"/>
</dbReference>
<evidence type="ECO:0000313" key="2">
    <source>
        <dbReference type="EMBL" id="MDC0669979.1"/>
    </source>
</evidence>
<dbReference type="PANTHER" id="PTHR43240:SF3">
    <property type="entry name" value="THIOESTERASE DOMAIN-CONTAINING PROTEIN"/>
    <property type="match status" value="1"/>
</dbReference>